<proteinExistence type="predicted"/>
<comment type="caution">
    <text evidence="2">The sequence shown here is derived from an EMBL/GenBank/DDBJ whole genome shotgun (WGS) entry which is preliminary data.</text>
</comment>
<dbReference type="STRING" id="28092.WM40_13075"/>
<evidence type="ECO:0000313" key="3">
    <source>
        <dbReference type="Proteomes" id="UP000033618"/>
    </source>
</evidence>
<dbReference type="InterPro" id="IPR038696">
    <property type="entry name" value="IalB_sf"/>
</dbReference>
<gene>
    <name evidence="2" type="ORF">WM40_13075</name>
</gene>
<dbReference type="OrthoDB" id="9814802at2"/>
<organism evidence="2 3">
    <name type="scientific">Robbsia andropogonis</name>
    <dbReference type="NCBI Taxonomy" id="28092"/>
    <lineage>
        <taxon>Bacteria</taxon>
        <taxon>Pseudomonadati</taxon>
        <taxon>Pseudomonadota</taxon>
        <taxon>Betaproteobacteria</taxon>
        <taxon>Burkholderiales</taxon>
        <taxon>Burkholderiaceae</taxon>
        <taxon>Robbsia</taxon>
    </lineage>
</organism>
<feature type="signal peptide" evidence="1">
    <location>
        <begin position="1"/>
        <end position="33"/>
    </location>
</feature>
<evidence type="ECO:0000313" key="2">
    <source>
        <dbReference type="EMBL" id="KKB63171.1"/>
    </source>
</evidence>
<evidence type="ECO:0000256" key="1">
    <source>
        <dbReference type="SAM" id="SignalP"/>
    </source>
</evidence>
<dbReference type="Proteomes" id="UP000033618">
    <property type="component" value="Unassembled WGS sequence"/>
</dbReference>
<accession>A0A0F5JZ66</accession>
<reference evidence="2 3" key="1">
    <citation type="submission" date="2015-03" db="EMBL/GenBank/DDBJ databases">
        <title>Draft Genome Sequence of Burkholderia andropogonis type strain ICMP2807, isolated from Sorghum bicolor.</title>
        <authorList>
            <person name="Lopes-Santos L."/>
            <person name="Castro D.B."/>
            <person name="Ottoboni L.M."/>
            <person name="Park D."/>
            <person name="Weirc B.S."/>
            <person name="Destefano S.A."/>
        </authorList>
    </citation>
    <scope>NUCLEOTIDE SEQUENCE [LARGE SCALE GENOMIC DNA]</scope>
    <source>
        <strain evidence="2 3">ICMP2807</strain>
    </source>
</reference>
<feature type="chain" id="PRO_5002490258" description="Invasion protein" evidence="1">
    <location>
        <begin position="34"/>
        <end position="192"/>
    </location>
</feature>
<dbReference type="Pfam" id="PF06776">
    <property type="entry name" value="IalB"/>
    <property type="match status" value="1"/>
</dbReference>
<keyword evidence="1" id="KW-0732">Signal</keyword>
<name>A0A0F5JZ66_9BURK</name>
<dbReference type="AlphaFoldDB" id="A0A0F5JZ66"/>
<sequence length="192" mass="19882">MAIQHHLVGVRQWAGIGVAALSLGFLSAPPANAQASATVSAGASKEMHGDWAVTCADRTQGQQRAKACVVSQTQVDPKTQQRVVTLELAPSTTSGGDTAATLLMPFGLVLDRGVAVQIDNAPSGAPARFQTCLPVGCVVQLRLDAKTLSMLRSGTAIRLVAIAATDGRRMLFTVPLQGLAPAVDRAVTLSKT</sequence>
<keyword evidence="3" id="KW-1185">Reference proteome</keyword>
<protein>
    <recommendedName>
        <fullName evidence="4">Invasion protein</fullName>
    </recommendedName>
</protein>
<dbReference type="PATRIC" id="fig|28092.6.peg.3075"/>
<dbReference type="Gene3D" id="2.60.40.1880">
    <property type="entry name" value="Invasion associated locus B (IalB) protein"/>
    <property type="match status" value="1"/>
</dbReference>
<dbReference type="EMBL" id="LAQU01000012">
    <property type="protein sequence ID" value="KKB63171.1"/>
    <property type="molecule type" value="Genomic_DNA"/>
</dbReference>
<evidence type="ECO:0008006" key="4">
    <source>
        <dbReference type="Google" id="ProtNLM"/>
    </source>
</evidence>
<dbReference type="InterPro" id="IPR010642">
    <property type="entry name" value="Invasion_prot_B"/>
</dbReference>
<dbReference type="RefSeq" id="WP_024903045.1">
    <property type="nucleotide sequence ID" value="NZ_CADFGU010000002.1"/>
</dbReference>